<dbReference type="OrthoDB" id="3467914at2"/>
<comment type="caution">
    <text evidence="2">The sequence shown here is derived from an EMBL/GenBank/DDBJ whole genome shotgun (WGS) entry which is preliminary data.</text>
</comment>
<protein>
    <submittedName>
        <fullName evidence="2">Uncharacterized protein</fullName>
    </submittedName>
</protein>
<feature type="region of interest" description="Disordered" evidence="1">
    <location>
        <begin position="1"/>
        <end position="65"/>
    </location>
</feature>
<name>A0A5S4EXE0_9ACTN</name>
<proteinExistence type="predicted"/>
<evidence type="ECO:0000256" key="1">
    <source>
        <dbReference type="SAM" id="MobiDB-lite"/>
    </source>
</evidence>
<feature type="compositionally biased region" description="Low complexity" evidence="1">
    <location>
        <begin position="40"/>
        <end position="50"/>
    </location>
</feature>
<dbReference type="AlphaFoldDB" id="A0A5S4EXE0"/>
<sequence>MNDLSAVREHLAAPGPSEETVARGRARLQRLIVDERTARPSRPARSARPARVGRDRARPGAPGLG</sequence>
<dbReference type="RefSeq" id="WP_138673321.1">
    <property type="nucleotide sequence ID" value="NZ_VCKY01000300.1"/>
</dbReference>
<evidence type="ECO:0000313" key="3">
    <source>
        <dbReference type="Proteomes" id="UP000309128"/>
    </source>
</evidence>
<dbReference type="EMBL" id="VCKY01000300">
    <property type="protein sequence ID" value="TMR08339.1"/>
    <property type="molecule type" value="Genomic_DNA"/>
</dbReference>
<gene>
    <name evidence="2" type="ORF">ETD86_48175</name>
</gene>
<keyword evidence="3" id="KW-1185">Reference proteome</keyword>
<organism evidence="2 3">
    <name type="scientific">Nonomuraea turkmeniaca</name>
    <dbReference type="NCBI Taxonomy" id="103838"/>
    <lineage>
        <taxon>Bacteria</taxon>
        <taxon>Bacillati</taxon>
        <taxon>Actinomycetota</taxon>
        <taxon>Actinomycetes</taxon>
        <taxon>Streptosporangiales</taxon>
        <taxon>Streptosporangiaceae</taxon>
        <taxon>Nonomuraea</taxon>
    </lineage>
</organism>
<evidence type="ECO:0000313" key="2">
    <source>
        <dbReference type="EMBL" id="TMR08339.1"/>
    </source>
</evidence>
<reference evidence="2 3" key="1">
    <citation type="submission" date="2019-05" db="EMBL/GenBank/DDBJ databases">
        <title>Draft genome sequence of Nonomuraea turkmeniaca DSM 43926.</title>
        <authorList>
            <person name="Saricaoglu S."/>
            <person name="Isik K."/>
        </authorList>
    </citation>
    <scope>NUCLEOTIDE SEQUENCE [LARGE SCALE GENOMIC DNA]</scope>
    <source>
        <strain evidence="2 3">DSM 43926</strain>
    </source>
</reference>
<dbReference type="Proteomes" id="UP000309128">
    <property type="component" value="Unassembled WGS sequence"/>
</dbReference>
<feature type="compositionally biased region" description="Basic and acidic residues" evidence="1">
    <location>
        <begin position="1"/>
        <end position="11"/>
    </location>
</feature>
<accession>A0A5S4EXE0</accession>